<keyword evidence="8 9" id="KW-0862">Zinc</keyword>
<dbReference type="EC" id="2.3.2.27" evidence="3"/>
<evidence type="ECO:0000256" key="4">
    <source>
        <dbReference type="ARBA" id="ARBA00022679"/>
    </source>
</evidence>
<keyword evidence="5 9" id="KW-0479">Metal-binding</keyword>
<dbReference type="GO" id="GO:0031461">
    <property type="term" value="C:cullin-RING ubiquitin ligase complex"/>
    <property type="evidence" value="ECO:0007669"/>
    <property type="project" value="UniProtKB-ARBA"/>
</dbReference>
<feature type="compositionally biased region" description="Acidic residues" evidence="10">
    <location>
        <begin position="204"/>
        <end position="224"/>
    </location>
</feature>
<evidence type="ECO:0000256" key="9">
    <source>
        <dbReference type="PROSITE-ProRule" id="PRU00723"/>
    </source>
</evidence>
<dbReference type="PANTHER" id="PTHR11224">
    <property type="entry name" value="MAKORIN-RELATED"/>
    <property type="match status" value="1"/>
</dbReference>
<feature type="domain" description="C3H1-type" evidence="12">
    <location>
        <begin position="24"/>
        <end position="50"/>
    </location>
</feature>
<comment type="pathway">
    <text evidence="2">Protein modification; protein ubiquitination.</text>
</comment>
<accession>A0AAV4IGB1</accession>
<evidence type="ECO:0000256" key="6">
    <source>
        <dbReference type="ARBA" id="ARBA00022771"/>
    </source>
</evidence>
<evidence type="ECO:0000256" key="2">
    <source>
        <dbReference type="ARBA" id="ARBA00004906"/>
    </source>
</evidence>
<evidence type="ECO:0000256" key="10">
    <source>
        <dbReference type="SAM" id="MobiDB-lite"/>
    </source>
</evidence>
<gene>
    <name evidence="13" type="ORF">ElyMa_006565000</name>
</gene>
<keyword evidence="6 9" id="KW-0863">Zinc-finger</keyword>
<evidence type="ECO:0000313" key="13">
    <source>
        <dbReference type="EMBL" id="GFS07221.1"/>
    </source>
</evidence>
<feature type="zinc finger region" description="C3H1-type" evidence="9">
    <location>
        <begin position="24"/>
        <end position="50"/>
    </location>
</feature>
<dbReference type="InterPro" id="IPR024766">
    <property type="entry name" value="Znf_RING_H2"/>
</dbReference>
<name>A0AAV4IGB1_9GAST</name>
<keyword evidence="14" id="KW-1185">Reference proteome</keyword>
<dbReference type="PROSITE" id="PS00518">
    <property type="entry name" value="ZF_RING_1"/>
    <property type="match status" value="1"/>
</dbReference>
<evidence type="ECO:0000256" key="8">
    <source>
        <dbReference type="ARBA" id="ARBA00022833"/>
    </source>
</evidence>
<protein>
    <recommendedName>
        <fullName evidence="3">RING-type E3 ubiquitin transferase</fullName>
        <ecNumber evidence="3">2.3.2.27</ecNumber>
    </recommendedName>
</protein>
<dbReference type="GO" id="GO:0008270">
    <property type="term" value="F:zinc ion binding"/>
    <property type="evidence" value="ECO:0007669"/>
    <property type="project" value="UniProtKB-KW"/>
</dbReference>
<keyword evidence="7" id="KW-0833">Ubl conjugation pathway</keyword>
<organism evidence="13 14">
    <name type="scientific">Elysia marginata</name>
    <dbReference type="NCBI Taxonomy" id="1093978"/>
    <lineage>
        <taxon>Eukaryota</taxon>
        <taxon>Metazoa</taxon>
        <taxon>Spiralia</taxon>
        <taxon>Lophotrochozoa</taxon>
        <taxon>Mollusca</taxon>
        <taxon>Gastropoda</taxon>
        <taxon>Heterobranchia</taxon>
        <taxon>Euthyneura</taxon>
        <taxon>Panpulmonata</taxon>
        <taxon>Sacoglossa</taxon>
        <taxon>Placobranchoidea</taxon>
        <taxon>Plakobranchidae</taxon>
        <taxon>Elysia</taxon>
    </lineage>
</organism>
<dbReference type="PANTHER" id="PTHR11224:SF10">
    <property type="entry name" value="IP09428P-RELATED"/>
    <property type="match status" value="1"/>
</dbReference>
<comment type="caution">
    <text evidence="13">The sequence shown here is derived from an EMBL/GenBank/DDBJ whole genome shotgun (WGS) entry which is preliminary data.</text>
</comment>
<evidence type="ECO:0000259" key="11">
    <source>
        <dbReference type="PROSITE" id="PS50089"/>
    </source>
</evidence>
<evidence type="ECO:0000256" key="1">
    <source>
        <dbReference type="ARBA" id="ARBA00000900"/>
    </source>
</evidence>
<keyword evidence="4" id="KW-0808">Transferase</keyword>
<evidence type="ECO:0000256" key="3">
    <source>
        <dbReference type="ARBA" id="ARBA00012483"/>
    </source>
</evidence>
<reference evidence="13 14" key="1">
    <citation type="journal article" date="2021" name="Elife">
        <title>Chloroplast acquisition without the gene transfer in kleptoplastic sea slugs, Plakobranchus ocellatus.</title>
        <authorList>
            <person name="Maeda T."/>
            <person name="Takahashi S."/>
            <person name="Yoshida T."/>
            <person name="Shimamura S."/>
            <person name="Takaki Y."/>
            <person name="Nagai Y."/>
            <person name="Toyoda A."/>
            <person name="Suzuki Y."/>
            <person name="Arimoto A."/>
            <person name="Ishii H."/>
            <person name="Satoh N."/>
            <person name="Nishiyama T."/>
            <person name="Hasebe M."/>
            <person name="Maruyama T."/>
            <person name="Minagawa J."/>
            <person name="Obokata J."/>
            <person name="Shigenobu S."/>
        </authorList>
    </citation>
    <scope>NUCLEOTIDE SEQUENCE [LARGE SCALE GENOMIC DNA]</scope>
</reference>
<dbReference type="PROSITE" id="PS50089">
    <property type="entry name" value="ZF_RING_2"/>
    <property type="match status" value="1"/>
</dbReference>
<dbReference type="GO" id="GO:0061630">
    <property type="term" value="F:ubiquitin protein ligase activity"/>
    <property type="evidence" value="ECO:0007669"/>
    <property type="project" value="UniProtKB-EC"/>
</dbReference>
<sequence length="224" mass="25297">MASCARKAEESSVSIGGLPRKLVTKDTPLCPYYAAGCCDKDDCVYVHGDVCDGCGLAQLHPLNQGQRRQHRLECEEDIDLELDITAAIAASADKECGICLESVILKTTDTEEEDDKLARRFGILENCSHCFCLSCIEKWRETRRTCPMCRTESHFIINSRHYFDSRQEKNLIEELKRSQETDPNNDVDEDLIRDLENFPHGGDDTSDSEYSDATEIESESETDE</sequence>
<dbReference type="EMBL" id="BMAT01013182">
    <property type="protein sequence ID" value="GFS07221.1"/>
    <property type="molecule type" value="Genomic_DNA"/>
</dbReference>
<dbReference type="Pfam" id="PF12678">
    <property type="entry name" value="zf-rbx1"/>
    <property type="match status" value="1"/>
</dbReference>
<comment type="catalytic activity">
    <reaction evidence="1">
        <text>S-ubiquitinyl-[E2 ubiquitin-conjugating enzyme]-L-cysteine + [acceptor protein]-L-lysine = [E2 ubiquitin-conjugating enzyme]-L-cysteine + N(6)-ubiquitinyl-[acceptor protein]-L-lysine.</text>
        <dbReference type="EC" id="2.3.2.27"/>
    </reaction>
</comment>
<dbReference type="SMART" id="SM00184">
    <property type="entry name" value="RING"/>
    <property type="match status" value="1"/>
</dbReference>
<dbReference type="Proteomes" id="UP000762676">
    <property type="component" value="Unassembled WGS sequence"/>
</dbReference>
<dbReference type="Gene3D" id="3.30.40.10">
    <property type="entry name" value="Zinc/RING finger domain, C3HC4 (zinc finger)"/>
    <property type="match status" value="1"/>
</dbReference>
<dbReference type="InterPro" id="IPR017907">
    <property type="entry name" value="Znf_RING_CS"/>
</dbReference>
<dbReference type="InterPro" id="IPR000571">
    <property type="entry name" value="Znf_CCCH"/>
</dbReference>
<dbReference type="GO" id="GO:0000209">
    <property type="term" value="P:protein polyubiquitination"/>
    <property type="evidence" value="ECO:0007669"/>
    <property type="project" value="InterPro"/>
</dbReference>
<evidence type="ECO:0000256" key="7">
    <source>
        <dbReference type="ARBA" id="ARBA00022786"/>
    </source>
</evidence>
<evidence type="ECO:0000256" key="5">
    <source>
        <dbReference type="ARBA" id="ARBA00022723"/>
    </source>
</evidence>
<dbReference type="InterPro" id="IPR013083">
    <property type="entry name" value="Znf_RING/FYVE/PHD"/>
</dbReference>
<evidence type="ECO:0000259" key="12">
    <source>
        <dbReference type="PROSITE" id="PS50103"/>
    </source>
</evidence>
<dbReference type="AlphaFoldDB" id="A0AAV4IGB1"/>
<dbReference type="InterPro" id="IPR001841">
    <property type="entry name" value="Znf_RING"/>
</dbReference>
<feature type="compositionally biased region" description="Basic and acidic residues" evidence="10">
    <location>
        <begin position="190"/>
        <end position="203"/>
    </location>
</feature>
<dbReference type="PROSITE" id="PS50103">
    <property type="entry name" value="ZF_C3H1"/>
    <property type="match status" value="1"/>
</dbReference>
<dbReference type="InterPro" id="IPR045072">
    <property type="entry name" value="MKRN-like"/>
</dbReference>
<feature type="region of interest" description="Disordered" evidence="10">
    <location>
        <begin position="176"/>
        <end position="224"/>
    </location>
</feature>
<proteinExistence type="predicted"/>
<feature type="domain" description="RING-type" evidence="11">
    <location>
        <begin position="96"/>
        <end position="150"/>
    </location>
</feature>
<evidence type="ECO:0000313" key="14">
    <source>
        <dbReference type="Proteomes" id="UP000762676"/>
    </source>
</evidence>
<dbReference type="SUPFAM" id="SSF57850">
    <property type="entry name" value="RING/U-box"/>
    <property type="match status" value="1"/>
</dbReference>